<dbReference type="InterPro" id="IPR040236">
    <property type="entry name" value="TMEM198"/>
</dbReference>
<dbReference type="EnsemblMetazoa" id="PHUM067350-RA">
    <property type="protein sequence ID" value="PHUM067350-PA"/>
    <property type="gene ID" value="PHUM067350"/>
</dbReference>
<feature type="transmembrane region" description="Helical" evidence="8">
    <location>
        <begin position="76"/>
        <end position="97"/>
    </location>
</feature>
<reference evidence="11" key="3">
    <citation type="submission" date="2020-05" db="UniProtKB">
        <authorList>
            <consortium name="EnsemblMetazoa"/>
        </authorList>
    </citation>
    <scope>IDENTIFICATION</scope>
    <source>
        <strain evidence="11">USDA</strain>
    </source>
</reference>
<comment type="subcellular location">
    <subcellularLocation>
        <location evidence="1">Membrane</location>
        <topology evidence="1">Multi-pass membrane protein</topology>
    </subcellularLocation>
</comment>
<proteinExistence type="inferred from homology"/>
<keyword evidence="5 8" id="KW-0472">Membrane</keyword>
<dbReference type="Pfam" id="PF13886">
    <property type="entry name" value="TM7S3_TM198"/>
    <property type="match status" value="1"/>
</dbReference>
<evidence type="ECO:0000313" key="12">
    <source>
        <dbReference type="Proteomes" id="UP000009046"/>
    </source>
</evidence>
<dbReference type="EMBL" id="DS235035">
    <property type="protein sequence ID" value="EEB10822.1"/>
    <property type="molecule type" value="Genomic_DNA"/>
</dbReference>
<dbReference type="STRING" id="121224.E0VBR6"/>
<keyword evidence="3 8" id="KW-0812">Transmembrane</keyword>
<evidence type="ECO:0000256" key="4">
    <source>
        <dbReference type="ARBA" id="ARBA00022989"/>
    </source>
</evidence>
<organism>
    <name type="scientific">Pediculus humanus subsp. corporis</name>
    <name type="common">Body louse</name>
    <dbReference type="NCBI Taxonomy" id="121224"/>
    <lineage>
        <taxon>Eukaryota</taxon>
        <taxon>Metazoa</taxon>
        <taxon>Ecdysozoa</taxon>
        <taxon>Arthropoda</taxon>
        <taxon>Hexapoda</taxon>
        <taxon>Insecta</taxon>
        <taxon>Pterygota</taxon>
        <taxon>Neoptera</taxon>
        <taxon>Paraneoptera</taxon>
        <taxon>Psocodea</taxon>
        <taxon>Troctomorpha</taxon>
        <taxon>Phthiraptera</taxon>
        <taxon>Anoplura</taxon>
        <taxon>Pediculidae</taxon>
        <taxon>Pediculus</taxon>
    </lineage>
</organism>
<feature type="transmembrane region" description="Helical" evidence="8">
    <location>
        <begin position="182"/>
        <end position="203"/>
    </location>
</feature>
<dbReference type="HOGENOM" id="CLU_043600_1_0_1"/>
<sequence>MSQTSPSSLPDADVIQIGPLVPTKILNISIINVNNNNNINNNQNNQTTYHEVDTIPTRTGGDEQFRCHHIDYQYDVVMATICSMYLIFGIIYSFFGYRCFKAIMFLTGFIFGSIIVYLICLQEKLLPSYGNAGVAISAGILFGLITMLVQYVGLFMTGFHTGLFGAVVAVVVAEQCSQITSVWMTTGILLSGGLLFAILNLYWQKGLTIVGTSVYGGAIISVSLDYFVEKLQMLQWIWSRLALREYFQPCWFSWLLLSIWPFMVIVGLITQFTVTGIGIHHEEMMPSKNTPVQRVRTREQRAEMRQKKYRYFYQVRTAHGDSFVQAIQRKALTSNLCDQGDMNTLQSDSTHLSHLPSEQTAQLAALTESEDDLNDSHKTSSNIMAPLPPPSLHDTESNVSYKNYR</sequence>
<evidence type="ECO:0000313" key="10">
    <source>
        <dbReference type="EMBL" id="EEB10822.1"/>
    </source>
</evidence>
<dbReference type="EMBL" id="AAZO01000785">
    <property type="status" value="NOT_ANNOTATED_CDS"/>
    <property type="molecule type" value="Genomic_DNA"/>
</dbReference>
<feature type="region of interest" description="Disordered" evidence="7">
    <location>
        <begin position="367"/>
        <end position="405"/>
    </location>
</feature>
<dbReference type="RefSeq" id="XP_002423560.1">
    <property type="nucleotide sequence ID" value="XM_002423515.1"/>
</dbReference>
<evidence type="ECO:0000256" key="8">
    <source>
        <dbReference type="SAM" id="Phobius"/>
    </source>
</evidence>
<dbReference type="PANTHER" id="PTHR31247">
    <property type="entry name" value="TRANSMEMBRANE PROTEIN 198 FAMILY MEMBER"/>
    <property type="match status" value="1"/>
</dbReference>
<gene>
    <name evidence="11" type="primary">8231144</name>
    <name evidence="10" type="ORF">Phum_PHUM067350</name>
</gene>
<feature type="transmembrane region" description="Helical" evidence="8">
    <location>
        <begin position="154"/>
        <end position="173"/>
    </location>
</feature>
<dbReference type="InParanoid" id="E0VBR6"/>
<evidence type="ECO:0000256" key="5">
    <source>
        <dbReference type="ARBA" id="ARBA00023136"/>
    </source>
</evidence>
<evidence type="ECO:0000313" key="11">
    <source>
        <dbReference type="EnsemblMetazoa" id="PHUM067350-PA"/>
    </source>
</evidence>
<dbReference type="FunCoup" id="E0VBR6">
    <property type="interactions" value="112"/>
</dbReference>
<comment type="similarity">
    <text evidence="2">Belongs to the TMEM198 family.</text>
</comment>
<evidence type="ECO:0000256" key="7">
    <source>
        <dbReference type="SAM" id="MobiDB-lite"/>
    </source>
</evidence>
<protein>
    <recommendedName>
        <fullName evidence="6">Transmembrane protein 198</fullName>
    </recommendedName>
</protein>
<reference evidence="10" key="2">
    <citation type="submission" date="2007-04" db="EMBL/GenBank/DDBJ databases">
        <title>The genome of the human body louse.</title>
        <authorList>
            <consortium name="The Human Body Louse Genome Consortium"/>
            <person name="Kirkness E."/>
            <person name="Walenz B."/>
            <person name="Hass B."/>
            <person name="Bruggner R."/>
            <person name="Strausberg R."/>
        </authorList>
    </citation>
    <scope>NUCLEOTIDE SEQUENCE</scope>
    <source>
        <strain evidence="10">USDA</strain>
    </source>
</reference>
<feature type="transmembrane region" description="Helical" evidence="8">
    <location>
        <begin position="128"/>
        <end position="148"/>
    </location>
</feature>
<dbReference type="GO" id="GO:0005886">
    <property type="term" value="C:plasma membrane"/>
    <property type="evidence" value="ECO:0007669"/>
    <property type="project" value="TreeGrafter"/>
</dbReference>
<accession>E0VBR6</accession>
<dbReference type="OrthoDB" id="115781at2759"/>
<evidence type="ECO:0000256" key="2">
    <source>
        <dbReference type="ARBA" id="ARBA00006244"/>
    </source>
</evidence>
<keyword evidence="12" id="KW-1185">Reference proteome</keyword>
<feature type="transmembrane region" description="Helical" evidence="8">
    <location>
        <begin position="209"/>
        <end position="228"/>
    </location>
</feature>
<evidence type="ECO:0000259" key="9">
    <source>
        <dbReference type="Pfam" id="PF13886"/>
    </source>
</evidence>
<dbReference type="eggNOG" id="ENOG502QS1E">
    <property type="taxonomic scope" value="Eukaryota"/>
</dbReference>
<dbReference type="KEGG" id="phu:Phum_PHUM067350"/>
<keyword evidence="4 8" id="KW-1133">Transmembrane helix</keyword>
<dbReference type="GeneID" id="8231144"/>
<dbReference type="AlphaFoldDB" id="E0VBR6"/>
<dbReference type="InterPro" id="IPR025256">
    <property type="entry name" value="TM7S3/TM198-like_dom"/>
</dbReference>
<dbReference type="Proteomes" id="UP000009046">
    <property type="component" value="Unassembled WGS sequence"/>
</dbReference>
<feature type="domain" description="TM7S3/TM198-like" evidence="9">
    <location>
        <begin position="82"/>
        <end position="272"/>
    </location>
</feature>
<dbReference type="VEuPathDB" id="VectorBase:PHUM067350"/>
<evidence type="ECO:0000256" key="3">
    <source>
        <dbReference type="ARBA" id="ARBA00022692"/>
    </source>
</evidence>
<dbReference type="CTD" id="8231144"/>
<dbReference type="PANTHER" id="PTHR31247:SF5">
    <property type="entry name" value="DUF4203 DOMAIN-CONTAINING PROTEIN"/>
    <property type="match status" value="1"/>
</dbReference>
<name>E0VBR6_PEDHC</name>
<reference evidence="10" key="1">
    <citation type="submission" date="2007-04" db="EMBL/GenBank/DDBJ databases">
        <title>Annotation of Pediculus humanus corporis strain USDA.</title>
        <authorList>
            <person name="Kirkness E."/>
            <person name="Hannick L."/>
            <person name="Hass B."/>
            <person name="Bruggner R."/>
            <person name="Lawson D."/>
            <person name="Bidwell S."/>
            <person name="Joardar V."/>
            <person name="Caler E."/>
            <person name="Walenz B."/>
            <person name="Inman J."/>
            <person name="Schobel S."/>
            <person name="Galinsky K."/>
            <person name="Amedeo P."/>
            <person name="Strausberg R."/>
        </authorList>
    </citation>
    <scope>NUCLEOTIDE SEQUENCE</scope>
    <source>
        <strain evidence="10">USDA</strain>
    </source>
</reference>
<evidence type="ECO:0000256" key="1">
    <source>
        <dbReference type="ARBA" id="ARBA00004141"/>
    </source>
</evidence>
<evidence type="ECO:0000256" key="6">
    <source>
        <dbReference type="ARBA" id="ARBA00049737"/>
    </source>
</evidence>
<feature type="transmembrane region" description="Helical" evidence="8">
    <location>
        <begin position="249"/>
        <end position="269"/>
    </location>
</feature>
<feature type="transmembrane region" description="Helical" evidence="8">
    <location>
        <begin position="103"/>
        <end position="121"/>
    </location>
</feature>